<reference evidence="2 3" key="1">
    <citation type="submission" date="2020-07" db="EMBL/GenBank/DDBJ databases">
        <title>Sequencing the genomes of 1000 actinobacteria strains.</title>
        <authorList>
            <person name="Klenk H.-P."/>
        </authorList>
    </citation>
    <scope>NUCLEOTIDE SEQUENCE [LARGE SCALE GENOMIC DNA]</scope>
    <source>
        <strain evidence="2 3">DSM 40398</strain>
    </source>
</reference>
<dbReference type="Proteomes" id="UP000529783">
    <property type="component" value="Unassembled WGS sequence"/>
</dbReference>
<dbReference type="RefSeq" id="WP_179844529.1">
    <property type="nucleotide sequence ID" value="NZ_JACCBA010000001.1"/>
</dbReference>
<gene>
    <name evidence="2" type="ORF">BJY14_003437</name>
</gene>
<dbReference type="Pfam" id="PF13466">
    <property type="entry name" value="STAS_2"/>
    <property type="match status" value="1"/>
</dbReference>
<dbReference type="PROSITE" id="PS50801">
    <property type="entry name" value="STAS"/>
    <property type="match status" value="1"/>
</dbReference>
<evidence type="ECO:0000313" key="2">
    <source>
        <dbReference type="EMBL" id="NYD47454.1"/>
    </source>
</evidence>
<evidence type="ECO:0000259" key="1">
    <source>
        <dbReference type="PROSITE" id="PS50801"/>
    </source>
</evidence>
<organism evidence="2 3">
    <name type="scientific">Actinomadura luteofluorescens</name>
    <dbReference type="NCBI Taxonomy" id="46163"/>
    <lineage>
        <taxon>Bacteria</taxon>
        <taxon>Bacillati</taxon>
        <taxon>Actinomycetota</taxon>
        <taxon>Actinomycetes</taxon>
        <taxon>Streptosporangiales</taxon>
        <taxon>Thermomonosporaceae</taxon>
        <taxon>Actinomadura</taxon>
    </lineage>
</organism>
<dbReference type="AlphaFoldDB" id="A0A7Y9JHK7"/>
<dbReference type="SUPFAM" id="SSF52091">
    <property type="entry name" value="SpoIIaa-like"/>
    <property type="match status" value="1"/>
</dbReference>
<dbReference type="Gene3D" id="3.30.750.24">
    <property type="entry name" value="STAS domain"/>
    <property type="match status" value="1"/>
</dbReference>
<dbReference type="InterPro" id="IPR002645">
    <property type="entry name" value="STAS_dom"/>
</dbReference>
<comment type="caution">
    <text evidence="2">The sequence shown here is derived from an EMBL/GenBank/DDBJ whole genome shotgun (WGS) entry which is preliminary data.</text>
</comment>
<proteinExistence type="predicted"/>
<protein>
    <submittedName>
        <fullName evidence="2">Anti-anti-sigma factor</fullName>
    </submittedName>
</protein>
<accession>A0A7Y9JHK7</accession>
<dbReference type="InterPro" id="IPR036513">
    <property type="entry name" value="STAS_dom_sf"/>
</dbReference>
<keyword evidence="3" id="KW-1185">Reference proteome</keyword>
<sequence>MTAFVPDTPLRVVATLAGTRALRIEIEGDLDFYTADTLVATVRTQMEDNPDVRELELACGGMGMCDSAGLAALLMVHRRTSAAGVRLALTGRRAQLDRLLDITGTLHHLTGESSETAKGEDQGVPQ</sequence>
<name>A0A7Y9JHK7_9ACTN</name>
<dbReference type="CDD" id="cd07043">
    <property type="entry name" value="STAS_anti-anti-sigma_factors"/>
    <property type="match status" value="1"/>
</dbReference>
<dbReference type="EMBL" id="JACCBA010000001">
    <property type="protein sequence ID" value="NYD47454.1"/>
    <property type="molecule type" value="Genomic_DNA"/>
</dbReference>
<dbReference type="InterPro" id="IPR058548">
    <property type="entry name" value="MlaB-like_STAS"/>
</dbReference>
<feature type="domain" description="STAS" evidence="1">
    <location>
        <begin position="24"/>
        <end position="104"/>
    </location>
</feature>
<evidence type="ECO:0000313" key="3">
    <source>
        <dbReference type="Proteomes" id="UP000529783"/>
    </source>
</evidence>